<dbReference type="InterPro" id="IPR036388">
    <property type="entry name" value="WH-like_DNA-bd_sf"/>
</dbReference>
<proteinExistence type="inferred from homology"/>
<dbReference type="SUPFAM" id="SSF46785">
    <property type="entry name" value="Winged helix' DNA-binding domain"/>
    <property type="match status" value="1"/>
</dbReference>
<comment type="similarity">
    <text evidence="2">Belongs to the LARP7 family.</text>
</comment>
<feature type="region of interest" description="Disordered" evidence="8">
    <location>
        <begin position="1"/>
        <end position="28"/>
    </location>
</feature>
<evidence type="ECO:0000256" key="2">
    <source>
        <dbReference type="ARBA" id="ARBA00008680"/>
    </source>
</evidence>
<dbReference type="Pfam" id="PF05383">
    <property type="entry name" value="La"/>
    <property type="match status" value="1"/>
</dbReference>
<evidence type="ECO:0000259" key="10">
    <source>
        <dbReference type="PROSITE" id="PS50961"/>
    </source>
</evidence>
<dbReference type="GO" id="GO:1990904">
    <property type="term" value="C:ribonucleoprotein complex"/>
    <property type="evidence" value="ECO:0007669"/>
    <property type="project" value="UniProtKB-UniRule"/>
</dbReference>
<feature type="compositionally biased region" description="Basic residues" evidence="8">
    <location>
        <begin position="316"/>
        <end position="326"/>
    </location>
</feature>
<dbReference type="PROSITE" id="PS51939">
    <property type="entry name" value="XRRM"/>
    <property type="match status" value="1"/>
</dbReference>
<dbReference type="InterPro" id="IPR012677">
    <property type="entry name" value="Nucleotide-bd_a/b_plait_sf"/>
</dbReference>
<accession>A0A0L0C1Z3</accession>
<dbReference type="InterPro" id="IPR036390">
    <property type="entry name" value="WH_DNA-bd_sf"/>
</dbReference>
<evidence type="ECO:0000256" key="5">
    <source>
        <dbReference type="ARBA" id="ARBA00023163"/>
    </source>
</evidence>
<reference evidence="12 13" key="1">
    <citation type="journal article" date="2015" name="Nat. Commun.">
        <title>Lucilia cuprina genome unlocks parasitic fly biology to underpin future interventions.</title>
        <authorList>
            <person name="Anstead C.A."/>
            <person name="Korhonen P.K."/>
            <person name="Young N.D."/>
            <person name="Hall R.S."/>
            <person name="Jex A.R."/>
            <person name="Murali S.C."/>
            <person name="Hughes D.S."/>
            <person name="Lee S.F."/>
            <person name="Perry T."/>
            <person name="Stroehlein A.J."/>
            <person name="Ansell B.R."/>
            <person name="Breugelmans B."/>
            <person name="Hofmann A."/>
            <person name="Qu J."/>
            <person name="Dugan S."/>
            <person name="Lee S.L."/>
            <person name="Chao H."/>
            <person name="Dinh H."/>
            <person name="Han Y."/>
            <person name="Doddapaneni H.V."/>
            <person name="Worley K.C."/>
            <person name="Muzny D.M."/>
            <person name="Ioannidis P."/>
            <person name="Waterhouse R.M."/>
            <person name="Zdobnov E.M."/>
            <person name="James P.J."/>
            <person name="Bagnall N.H."/>
            <person name="Kotze A.C."/>
            <person name="Gibbs R.A."/>
            <person name="Richards S."/>
            <person name="Batterham P."/>
            <person name="Gasser R.B."/>
        </authorList>
    </citation>
    <scope>NUCLEOTIDE SEQUENCE [LARGE SCALE GENOMIC DNA]</scope>
    <source>
        <strain evidence="12 13">LS</strain>
        <tissue evidence="12">Full body</tissue>
    </source>
</reference>
<evidence type="ECO:0000259" key="9">
    <source>
        <dbReference type="PROSITE" id="PS50102"/>
    </source>
</evidence>
<dbReference type="InterPro" id="IPR014886">
    <property type="entry name" value="La_xRRM"/>
</dbReference>
<dbReference type="STRING" id="7375.A0A0L0C1Z3"/>
<dbReference type="CDD" id="cd07323">
    <property type="entry name" value="LAM"/>
    <property type="match status" value="1"/>
</dbReference>
<feature type="domain" description="XRRM" evidence="11">
    <location>
        <begin position="457"/>
        <end position="568"/>
    </location>
</feature>
<dbReference type="SMART" id="SM00715">
    <property type="entry name" value="LA"/>
    <property type="match status" value="1"/>
</dbReference>
<feature type="domain" description="HTH La-type RNA-binding" evidence="10">
    <location>
        <begin position="58"/>
        <end position="147"/>
    </location>
</feature>
<evidence type="ECO:0000259" key="11">
    <source>
        <dbReference type="PROSITE" id="PS51939"/>
    </source>
</evidence>
<dbReference type="Pfam" id="PF08777">
    <property type="entry name" value="RRM_3"/>
    <property type="match status" value="1"/>
</dbReference>
<feature type="domain" description="RRM" evidence="9">
    <location>
        <begin position="152"/>
        <end position="218"/>
    </location>
</feature>
<organism evidence="12 13">
    <name type="scientific">Lucilia cuprina</name>
    <name type="common">Green bottle fly</name>
    <name type="synonym">Australian sheep blowfly</name>
    <dbReference type="NCBI Taxonomy" id="7375"/>
    <lineage>
        <taxon>Eukaryota</taxon>
        <taxon>Metazoa</taxon>
        <taxon>Ecdysozoa</taxon>
        <taxon>Arthropoda</taxon>
        <taxon>Hexapoda</taxon>
        <taxon>Insecta</taxon>
        <taxon>Pterygota</taxon>
        <taxon>Neoptera</taxon>
        <taxon>Endopterygota</taxon>
        <taxon>Diptera</taxon>
        <taxon>Brachycera</taxon>
        <taxon>Muscomorpha</taxon>
        <taxon>Oestroidea</taxon>
        <taxon>Calliphoridae</taxon>
        <taxon>Luciliinae</taxon>
        <taxon>Lucilia</taxon>
    </lineage>
</organism>
<keyword evidence="5" id="KW-0804">Transcription</keyword>
<dbReference type="InterPro" id="IPR006630">
    <property type="entry name" value="La_HTH"/>
</dbReference>
<feature type="region of interest" description="Disordered" evidence="8">
    <location>
        <begin position="236"/>
        <end position="334"/>
    </location>
</feature>
<keyword evidence="3 7" id="KW-0694">RNA-binding</keyword>
<comment type="subcellular location">
    <subcellularLocation>
        <location evidence="1">Nucleus</location>
    </subcellularLocation>
</comment>
<dbReference type="InterPro" id="IPR000504">
    <property type="entry name" value="RRM_dom"/>
</dbReference>
<dbReference type="Pfam" id="PF00076">
    <property type="entry name" value="RRM_1"/>
    <property type="match status" value="1"/>
</dbReference>
<dbReference type="InterPro" id="IPR035979">
    <property type="entry name" value="RBD_domain_sf"/>
</dbReference>
<evidence type="ECO:0000256" key="1">
    <source>
        <dbReference type="ARBA" id="ARBA00004123"/>
    </source>
</evidence>
<dbReference type="SMART" id="SM00360">
    <property type="entry name" value="RRM"/>
    <property type="match status" value="1"/>
</dbReference>
<keyword evidence="13" id="KW-1185">Reference proteome</keyword>
<dbReference type="PRINTS" id="PR00302">
    <property type="entry name" value="LUPUSLA"/>
</dbReference>
<dbReference type="GO" id="GO:0006396">
    <property type="term" value="P:RNA processing"/>
    <property type="evidence" value="ECO:0007669"/>
    <property type="project" value="InterPro"/>
</dbReference>
<dbReference type="PROSITE" id="PS50961">
    <property type="entry name" value="HTH_LA"/>
    <property type="match status" value="1"/>
</dbReference>
<evidence type="ECO:0000256" key="8">
    <source>
        <dbReference type="SAM" id="MobiDB-lite"/>
    </source>
</evidence>
<protein>
    <submittedName>
        <fullName evidence="12">Uncharacterized protein</fullName>
    </submittedName>
</protein>
<evidence type="ECO:0000256" key="7">
    <source>
        <dbReference type="PROSITE-ProRule" id="PRU00332"/>
    </source>
</evidence>
<dbReference type="PROSITE" id="PS50102">
    <property type="entry name" value="RRM"/>
    <property type="match status" value="1"/>
</dbReference>
<feature type="compositionally biased region" description="Basic residues" evidence="8">
    <location>
        <begin position="1"/>
        <end position="11"/>
    </location>
</feature>
<evidence type="ECO:0000313" key="12">
    <source>
        <dbReference type="EMBL" id="KNC26335.1"/>
    </source>
</evidence>
<evidence type="ECO:0000313" key="13">
    <source>
        <dbReference type="Proteomes" id="UP000037069"/>
    </source>
</evidence>
<name>A0A0L0C1Z3_LUCCU</name>
<evidence type="ECO:0000256" key="6">
    <source>
        <dbReference type="ARBA" id="ARBA00023242"/>
    </source>
</evidence>
<dbReference type="OMA" id="WCSLRNK"/>
<feature type="compositionally biased region" description="Basic and acidic residues" evidence="8">
    <location>
        <begin position="254"/>
        <end position="280"/>
    </location>
</feature>
<evidence type="ECO:0000256" key="4">
    <source>
        <dbReference type="ARBA" id="ARBA00023015"/>
    </source>
</evidence>
<dbReference type="PANTHER" id="PTHR22792:SF62">
    <property type="entry name" value="LA-RELATED PROTEIN 7"/>
    <property type="match status" value="1"/>
</dbReference>
<evidence type="ECO:0000256" key="3">
    <source>
        <dbReference type="ARBA" id="ARBA00022884"/>
    </source>
</evidence>
<dbReference type="Proteomes" id="UP000037069">
    <property type="component" value="Unassembled WGS sequence"/>
</dbReference>
<comment type="caution">
    <text evidence="12">The sequence shown here is derived from an EMBL/GenBank/DDBJ whole genome shotgun (WGS) entry which is preliminary data.</text>
</comment>
<dbReference type="AlphaFoldDB" id="A0A0L0C1Z3"/>
<dbReference type="InterPro" id="IPR002344">
    <property type="entry name" value="Lupus_La"/>
</dbReference>
<dbReference type="EMBL" id="JRES01000996">
    <property type="protein sequence ID" value="KNC26335.1"/>
    <property type="molecule type" value="Genomic_DNA"/>
</dbReference>
<dbReference type="Gene3D" id="1.10.10.10">
    <property type="entry name" value="Winged helix-like DNA-binding domain superfamily/Winged helix DNA-binding domain"/>
    <property type="match status" value="1"/>
</dbReference>
<dbReference type="GO" id="GO:0003723">
    <property type="term" value="F:RNA binding"/>
    <property type="evidence" value="ECO:0007669"/>
    <property type="project" value="UniProtKB-UniRule"/>
</dbReference>
<feature type="region of interest" description="Disordered" evidence="8">
    <location>
        <begin position="383"/>
        <end position="415"/>
    </location>
</feature>
<feature type="compositionally biased region" description="Basic and acidic residues" evidence="8">
    <location>
        <begin position="12"/>
        <end position="23"/>
    </location>
</feature>
<keyword evidence="6" id="KW-0539">Nucleus</keyword>
<dbReference type="GO" id="GO:0005634">
    <property type="term" value="C:nucleus"/>
    <property type="evidence" value="ECO:0007669"/>
    <property type="project" value="UniProtKB-SubCell"/>
</dbReference>
<dbReference type="PANTHER" id="PTHR22792">
    <property type="entry name" value="LUPUS LA PROTEIN-RELATED"/>
    <property type="match status" value="1"/>
</dbReference>
<dbReference type="InterPro" id="IPR045180">
    <property type="entry name" value="La_dom_prot"/>
</dbReference>
<feature type="compositionally biased region" description="Polar residues" evidence="8">
    <location>
        <begin position="395"/>
        <end position="404"/>
    </location>
</feature>
<dbReference type="SUPFAM" id="SSF54928">
    <property type="entry name" value="RNA-binding domain, RBD"/>
    <property type="match status" value="2"/>
</dbReference>
<dbReference type="OrthoDB" id="439993at2759"/>
<keyword evidence="4" id="KW-0805">Transcription regulation</keyword>
<dbReference type="Gene3D" id="3.30.70.330">
    <property type="match status" value="2"/>
</dbReference>
<sequence>MGTKNKHKKNTKQKEQSTEENKQDVINTNQEIAVAEEPINVSMAEEPAEEGEHKKSYRKRKRHYYNAIRAQMEFYFGDANLTKDRFLKQQLDKDPYVPLEIFMTFNKMKALTSKVEDIAKSLNNSELLELDETQQKVRRKIPLAENRNVDEKTLYVEALPSTADHEWVRQIFERFGKVAYISLPKYSKSRKIKEFGFVEFEKEDSVNKAIKAFKEFNGVLSMQEKDPSDLTSVKSYIKEQSGEKEEEDTSSKATESRKRNKNDDTNEEIEPKAKKSKTETQDDTETSQTDNATTSQSESEIKAEGLDDQMVEEGLKKKKRKRKKKSKTTESLKLKAELNTDVAYYELKILPKRDWKRLRNKYLNLQREKVTELKRKAWREQQELKQQKDAAMVEDNNSLPGGQQEQKKHSKTGNKHKLQKMNMNFYGAAEEEPPTKVSISEKVPQQNPALERTPLFSYEPGLIVEISFLEPCVNIKEFKADMRQYNSVKYVDVKEGAMQAFLRLESSQKAVEFMQQISCAEYQCKILSDEAEANYWQKIEKDREQKLNKQVKIPQKRGREKVKKLITKHIRFGDDDE</sequence>
<gene>
    <name evidence="12" type="ORF">FF38_00838</name>
</gene>